<feature type="coiled-coil region" evidence="1">
    <location>
        <begin position="91"/>
        <end position="125"/>
    </location>
</feature>
<keyword evidence="1" id="KW-0175">Coiled coil</keyword>
<feature type="compositionally biased region" description="Low complexity" evidence="2">
    <location>
        <begin position="154"/>
        <end position="164"/>
    </location>
</feature>
<feature type="region of interest" description="Disordered" evidence="2">
    <location>
        <begin position="358"/>
        <end position="392"/>
    </location>
</feature>
<feature type="signal peptide" evidence="3">
    <location>
        <begin position="1"/>
        <end position="19"/>
    </location>
</feature>
<dbReference type="AlphaFoldDB" id="A0A6P6SN34"/>
<feature type="region of interest" description="Disordered" evidence="2">
    <location>
        <begin position="152"/>
        <end position="176"/>
    </location>
</feature>
<keyword evidence="4" id="KW-1185">Reference proteome</keyword>
<keyword evidence="3" id="KW-0732">Signal</keyword>
<gene>
    <name evidence="5" type="primary">LOC113692873</name>
</gene>
<dbReference type="Proteomes" id="UP001652660">
    <property type="component" value="Chromosome 6c"/>
</dbReference>
<reference evidence="5" key="2">
    <citation type="submission" date="2025-08" db="UniProtKB">
        <authorList>
            <consortium name="RefSeq"/>
        </authorList>
    </citation>
    <scope>IDENTIFICATION</scope>
    <source>
        <tissue evidence="5">Leaves</tissue>
    </source>
</reference>
<evidence type="ECO:0000313" key="4">
    <source>
        <dbReference type="Proteomes" id="UP001652660"/>
    </source>
</evidence>
<dbReference type="RefSeq" id="XP_027067278.2">
    <property type="nucleotide sequence ID" value="XM_027211477.2"/>
</dbReference>
<evidence type="ECO:0000256" key="3">
    <source>
        <dbReference type="SAM" id="SignalP"/>
    </source>
</evidence>
<evidence type="ECO:0000313" key="5">
    <source>
        <dbReference type="RefSeq" id="XP_027067278.2"/>
    </source>
</evidence>
<organism evidence="4 5">
    <name type="scientific">Coffea arabica</name>
    <name type="common">Arabian coffee</name>
    <dbReference type="NCBI Taxonomy" id="13443"/>
    <lineage>
        <taxon>Eukaryota</taxon>
        <taxon>Viridiplantae</taxon>
        <taxon>Streptophyta</taxon>
        <taxon>Embryophyta</taxon>
        <taxon>Tracheophyta</taxon>
        <taxon>Spermatophyta</taxon>
        <taxon>Magnoliopsida</taxon>
        <taxon>eudicotyledons</taxon>
        <taxon>Gunneridae</taxon>
        <taxon>Pentapetalae</taxon>
        <taxon>asterids</taxon>
        <taxon>lamiids</taxon>
        <taxon>Gentianales</taxon>
        <taxon>Rubiaceae</taxon>
        <taxon>Ixoroideae</taxon>
        <taxon>Gardenieae complex</taxon>
        <taxon>Bertiereae - Coffeeae clade</taxon>
        <taxon>Coffeeae</taxon>
        <taxon>Coffea</taxon>
    </lineage>
</organism>
<accession>A0A6P6SN34</accession>
<feature type="chain" id="PRO_5046688431" evidence="3">
    <location>
        <begin position="20"/>
        <end position="770"/>
    </location>
</feature>
<dbReference type="OrthoDB" id="1065581at2759"/>
<protein>
    <submittedName>
        <fullName evidence="5">Uncharacterized protein isoform X1</fullName>
    </submittedName>
</protein>
<sequence>MCILLIFLYLQIQQQISVGNIFSVSPKYFIIIFSYSYCRSKLTKTMDSSLWDPPICEDDSADFKGNWQSDFSSGVGCDVMEEDAINERCCIEVLKKLIPKADAEIKELEEEIIFLQAQVALEDDAWAKICFDTLTERTKVLDISIQRLKNEKVQQQQGQASSSQTHGDPAQNEKQQTENELNFCFQTDGDPAQNKKQQTEDELDVCFQTDGDAAKIESPQTEKDLDSHIQTCKEPSQNQKIQLEHEMRVLCQTHLEPAQIENLQAEHERDFNFQTNGDPGQDETLQMEHEMGVPHHKHGEPAPKLSEILKALLEKYYFPNRDKQLTALQSTDETGLSNAEAIACVAKSLEEIAEPFNPEVSEDAEEKDQNGDTTIINSFPNLSEHASEASTKRKMMEIDSSGIHDSTTEAEKRMYTPDIQKEATAMMMDTSANALSYIAGSSSGTVGCNLSEETSGAVTVQNFRIESTKLKPSPNPAETTITETDVSMFQLSDITSVCMTDPVERKVKEVDITNSKEAEFPLLMKQEDWWLFDFEWALGESSSEVFNSTTKEPLLKERQKPQLLNQTHHIEGVGAESFTSNSLKSGIPEHRDRPFPMFELGLLPESSLGMEMEYKPSTMKSFKRILDENNSMNEKIKEETRIDFSGEKSCNVVSACQSPGTRQKSVLPPLIKKGEELGNLQVTRTMQEGRLKGLVKEEVDRISNFHAANEFGVKKPLKLLSCTTSVAAMNLEFLSIARLRAMAKERNLQRYSKLNKSDLIKLLNFPPPAL</sequence>
<dbReference type="GeneID" id="113692873"/>
<proteinExistence type="predicted"/>
<reference evidence="4" key="1">
    <citation type="journal article" date="2025" name="Foods">
        <title>Unveiling the Microbial Signatures of Arabica Coffee Cherries: Insights into Ripeness Specific Diversity, Functional Traits, and Implications for Quality and Safety.</title>
        <authorList>
            <consortium name="RefSeq"/>
            <person name="Tenea G.N."/>
            <person name="Cifuentes V."/>
            <person name="Reyes P."/>
            <person name="Cevallos-Vallejos M."/>
        </authorList>
    </citation>
    <scope>NUCLEOTIDE SEQUENCE [LARGE SCALE GENOMIC DNA]</scope>
</reference>
<evidence type="ECO:0000256" key="2">
    <source>
        <dbReference type="SAM" id="MobiDB-lite"/>
    </source>
</evidence>
<name>A0A6P6SN34_COFAR</name>
<feature type="compositionally biased region" description="Polar residues" evidence="2">
    <location>
        <begin position="371"/>
        <end position="381"/>
    </location>
</feature>
<evidence type="ECO:0000256" key="1">
    <source>
        <dbReference type="SAM" id="Coils"/>
    </source>
</evidence>